<protein>
    <recommendedName>
        <fullName evidence="7">G-protein coupled receptors family 2 profile 2 domain-containing protein</fullName>
    </recommendedName>
</protein>
<evidence type="ECO:0000256" key="1">
    <source>
        <dbReference type="ARBA" id="ARBA00004141"/>
    </source>
</evidence>
<reference evidence="8" key="1">
    <citation type="submission" date="2022-12" db="EMBL/GenBank/DDBJ databases">
        <title>Chromosome-level genome assembly of the bean flower thrips Megalurothrips usitatus.</title>
        <authorList>
            <person name="Ma L."/>
            <person name="Liu Q."/>
            <person name="Li H."/>
            <person name="Cai W."/>
        </authorList>
    </citation>
    <scope>NUCLEOTIDE SEQUENCE</scope>
    <source>
        <strain evidence="8">Cailab_2022a</strain>
    </source>
</reference>
<dbReference type="CDD" id="cd15039">
    <property type="entry name" value="7tmB3_Methuselah-like"/>
    <property type="match status" value="1"/>
</dbReference>
<feature type="transmembrane region" description="Helical" evidence="5">
    <location>
        <begin position="357"/>
        <end position="380"/>
    </location>
</feature>
<evidence type="ECO:0000256" key="4">
    <source>
        <dbReference type="ARBA" id="ARBA00023136"/>
    </source>
</evidence>
<evidence type="ECO:0000313" key="9">
    <source>
        <dbReference type="Proteomes" id="UP001075354"/>
    </source>
</evidence>
<dbReference type="EMBL" id="JAPTSV010000004">
    <property type="protein sequence ID" value="KAJ1528590.1"/>
    <property type="molecule type" value="Genomic_DNA"/>
</dbReference>
<dbReference type="Gene3D" id="1.20.1070.10">
    <property type="entry name" value="Rhodopsin 7-helix transmembrane proteins"/>
    <property type="match status" value="1"/>
</dbReference>
<evidence type="ECO:0000256" key="2">
    <source>
        <dbReference type="ARBA" id="ARBA00022692"/>
    </source>
</evidence>
<dbReference type="PANTHER" id="PTHR46953:SF1">
    <property type="entry name" value="G-PROTEIN COUPLED RECEPTOR MTH-LIKE 1-RELATED"/>
    <property type="match status" value="1"/>
</dbReference>
<organism evidence="8 9">
    <name type="scientific">Megalurothrips usitatus</name>
    <name type="common">bean blossom thrips</name>
    <dbReference type="NCBI Taxonomy" id="439358"/>
    <lineage>
        <taxon>Eukaryota</taxon>
        <taxon>Metazoa</taxon>
        <taxon>Ecdysozoa</taxon>
        <taxon>Arthropoda</taxon>
        <taxon>Hexapoda</taxon>
        <taxon>Insecta</taxon>
        <taxon>Pterygota</taxon>
        <taxon>Neoptera</taxon>
        <taxon>Paraneoptera</taxon>
        <taxon>Thysanoptera</taxon>
        <taxon>Terebrantia</taxon>
        <taxon>Thripoidea</taxon>
        <taxon>Thripidae</taxon>
        <taxon>Megalurothrips</taxon>
    </lineage>
</organism>
<feature type="transmembrane region" description="Helical" evidence="5">
    <location>
        <begin position="260"/>
        <end position="284"/>
    </location>
</feature>
<keyword evidence="9" id="KW-1185">Reference proteome</keyword>
<dbReference type="GO" id="GO:0007166">
    <property type="term" value="P:cell surface receptor signaling pathway"/>
    <property type="evidence" value="ECO:0007669"/>
    <property type="project" value="InterPro"/>
</dbReference>
<dbReference type="GO" id="GO:0004930">
    <property type="term" value="F:G protein-coupled receptor activity"/>
    <property type="evidence" value="ECO:0007669"/>
    <property type="project" value="InterPro"/>
</dbReference>
<dbReference type="InterPro" id="IPR052808">
    <property type="entry name" value="GPCR_Mth-like"/>
</dbReference>
<dbReference type="InterPro" id="IPR000832">
    <property type="entry name" value="GPCR_2_secretin-like"/>
</dbReference>
<comment type="caution">
    <text evidence="8">The sequence shown here is derived from an EMBL/GenBank/DDBJ whole genome shotgun (WGS) entry which is preliminary data.</text>
</comment>
<dbReference type="SUPFAM" id="SSF81321">
    <property type="entry name" value="Family A G protein-coupled receptor-like"/>
    <property type="match status" value="1"/>
</dbReference>
<dbReference type="PANTHER" id="PTHR46953">
    <property type="entry name" value="G-PROTEIN COUPLED RECEPTOR MTH-LIKE 1-RELATED"/>
    <property type="match status" value="1"/>
</dbReference>
<comment type="subcellular location">
    <subcellularLocation>
        <location evidence="1">Membrane</location>
        <topology evidence="1">Multi-pass membrane protein</topology>
    </subcellularLocation>
</comment>
<evidence type="ECO:0000256" key="5">
    <source>
        <dbReference type="SAM" id="Phobius"/>
    </source>
</evidence>
<keyword evidence="4 5" id="KW-0472">Membrane</keyword>
<feature type="domain" description="G-protein coupled receptors family 2 profile 2" evidence="7">
    <location>
        <begin position="154"/>
        <end position="410"/>
    </location>
</feature>
<feature type="transmembrane region" description="Helical" evidence="5">
    <location>
        <begin position="153"/>
        <end position="179"/>
    </location>
</feature>
<feature type="chain" id="PRO_5043406566" description="G-protein coupled receptors family 2 profile 2 domain-containing protein" evidence="6">
    <location>
        <begin position="29"/>
        <end position="486"/>
    </location>
</feature>
<gene>
    <name evidence="8" type="ORF">ONE63_006992</name>
</gene>
<dbReference type="Pfam" id="PF00002">
    <property type="entry name" value="7tm_2"/>
    <property type="match status" value="1"/>
</dbReference>
<dbReference type="AlphaFoldDB" id="A0AAV7XQM1"/>
<feature type="signal peptide" evidence="6">
    <location>
        <begin position="1"/>
        <end position="28"/>
    </location>
</feature>
<dbReference type="InterPro" id="IPR017981">
    <property type="entry name" value="GPCR_2-like_7TM"/>
</dbReference>
<dbReference type="PROSITE" id="PS50261">
    <property type="entry name" value="G_PROTEIN_RECEP_F2_4"/>
    <property type="match status" value="1"/>
</dbReference>
<feature type="transmembrane region" description="Helical" evidence="5">
    <location>
        <begin position="191"/>
        <end position="213"/>
    </location>
</feature>
<name>A0AAV7XQM1_9NEOP</name>
<proteinExistence type="predicted"/>
<feature type="transmembrane region" description="Helical" evidence="5">
    <location>
        <begin position="225"/>
        <end position="248"/>
    </location>
</feature>
<dbReference type="Proteomes" id="UP001075354">
    <property type="component" value="Chromosome 4"/>
</dbReference>
<evidence type="ECO:0000256" key="3">
    <source>
        <dbReference type="ARBA" id="ARBA00022989"/>
    </source>
</evidence>
<feature type="transmembrane region" description="Helical" evidence="5">
    <location>
        <begin position="313"/>
        <end position="337"/>
    </location>
</feature>
<keyword evidence="2 5" id="KW-0812">Transmembrane</keyword>
<evidence type="ECO:0000256" key="6">
    <source>
        <dbReference type="SAM" id="SignalP"/>
    </source>
</evidence>
<evidence type="ECO:0000259" key="7">
    <source>
        <dbReference type="PROSITE" id="PS50261"/>
    </source>
</evidence>
<dbReference type="GO" id="GO:0016020">
    <property type="term" value="C:membrane"/>
    <property type="evidence" value="ECO:0007669"/>
    <property type="project" value="UniProtKB-SubCell"/>
</dbReference>
<accession>A0AAV7XQM1</accession>
<feature type="transmembrane region" description="Helical" evidence="5">
    <location>
        <begin position="386"/>
        <end position="409"/>
    </location>
</feature>
<keyword evidence="3 5" id="KW-1133">Transmembrane helix</keyword>
<evidence type="ECO:0000313" key="8">
    <source>
        <dbReference type="EMBL" id="KAJ1528590.1"/>
    </source>
</evidence>
<keyword evidence="6" id="KW-0732">Signal</keyword>
<sequence length="486" mass="53738">MAPTTGQGLPRAAAVVVAALLLLAAVEAAAVADPRGPGATASTPVSRTSPGLLASKQCCATGLVKKQHKLCSDGAKINLDCAIILLLDKEENADDAYSVRPDGTLLIGNESIHDYCLTRMQLGESDPPHEVAFLCHTQVPGEGPDDLDRRPQWWYDVASTLSWLSVACLVLTLAAHGLLPELRDLQGRCHMGAVASLAVGLFVLALLQTNTFSHGSGCTTMAFLVYYWLLSAFFWLNVTAFNVWRSVVLEHIRFRERTLFVCYCAVGWGVPFAVLLLLLAAHLVPEGPDGDIVRPGFGQSKCWFQDDRATWAWFYWPLAVLLGMNVVYFVWTTAHLWRQYGSTATSSCRRKLMRRRFLLSLKLFLIMGISWIFELISSAADVPGHAAWYLTDTFNAMQGVVILLVLVVMRRRAWRALYRRRPCGLRPPEHWGYPASMRDRDDGCVTGTDTEDEDETECAPRAHHQELKEMTAVANGANGHKTNGVH</sequence>